<sequence>MKGPLPTAESLAVLLRLIDDETPEVRQSVAGALDAFSGDVSELLHEGVMKPSGDDLKVLSSLLQPARRERLRRDWIVPAGGAASLADDWDAFEAMLRILSDYLHDGVTLRQPLGDALDLLAEELEPHYIEDGCAGLCKTLLGSKRLIADRKGEMDPKLLDLAAVIAGSPSNSFGLGLILLLVARRLEADISGVSLPGAFFCRYGTEQGPILLDPTAGGRPVDPAEFTHRIRRYPREIRMLAGRAATTGELLLRTTEELATAFAVLNLTEDAELMEDLVDSLLPGA</sequence>
<keyword evidence="4" id="KW-1185">Reference proteome</keyword>
<organism evidence="3 4">
    <name type="scientific">Haloferula chungangensis</name>
    <dbReference type="NCBI Taxonomy" id="1048331"/>
    <lineage>
        <taxon>Bacteria</taxon>
        <taxon>Pseudomonadati</taxon>
        <taxon>Verrucomicrobiota</taxon>
        <taxon>Verrucomicrobiia</taxon>
        <taxon>Verrucomicrobiales</taxon>
        <taxon>Verrucomicrobiaceae</taxon>
        <taxon>Haloferula</taxon>
    </lineage>
</organism>
<evidence type="ECO:0000313" key="4">
    <source>
        <dbReference type="Proteomes" id="UP001596472"/>
    </source>
</evidence>
<evidence type="ECO:0000259" key="2">
    <source>
        <dbReference type="Pfam" id="PF13369"/>
    </source>
</evidence>
<dbReference type="InterPro" id="IPR032698">
    <property type="entry name" value="SirB1_N"/>
</dbReference>
<evidence type="ECO:0000313" key="3">
    <source>
        <dbReference type="EMBL" id="MFC7339496.1"/>
    </source>
</evidence>
<gene>
    <name evidence="3" type="ORF">ACFQY0_20055</name>
</gene>
<comment type="caution">
    <text evidence="3">The sequence shown here is derived from an EMBL/GenBank/DDBJ whole genome shotgun (WGS) entry which is preliminary data.</text>
</comment>
<dbReference type="EMBL" id="JBHTBS010000018">
    <property type="protein sequence ID" value="MFC7339496.1"/>
    <property type="molecule type" value="Genomic_DNA"/>
</dbReference>
<dbReference type="Pfam" id="PF13369">
    <property type="entry name" value="Transglut_core2"/>
    <property type="match status" value="1"/>
</dbReference>
<accession>A0ABW2LAL1</accession>
<evidence type="ECO:0000256" key="1">
    <source>
        <dbReference type="ARBA" id="ARBA00007100"/>
    </source>
</evidence>
<proteinExistence type="inferred from homology"/>
<dbReference type="Proteomes" id="UP001596472">
    <property type="component" value="Unassembled WGS sequence"/>
</dbReference>
<reference evidence="4" key="1">
    <citation type="journal article" date="2019" name="Int. J. Syst. Evol. Microbiol.">
        <title>The Global Catalogue of Microorganisms (GCM) 10K type strain sequencing project: providing services to taxonomists for standard genome sequencing and annotation.</title>
        <authorList>
            <consortium name="The Broad Institute Genomics Platform"/>
            <consortium name="The Broad Institute Genome Sequencing Center for Infectious Disease"/>
            <person name="Wu L."/>
            <person name="Ma J."/>
        </authorList>
    </citation>
    <scope>NUCLEOTIDE SEQUENCE [LARGE SCALE GENOMIC DNA]</scope>
    <source>
        <strain evidence="4">CGMCC 4.1467</strain>
    </source>
</reference>
<dbReference type="RefSeq" id="WP_379716426.1">
    <property type="nucleotide sequence ID" value="NZ_JBHTBS010000018.1"/>
</dbReference>
<protein>
    <submittedName>
        <fullName evidence="3">Transglutaminase family protein</fullName>
    </submittedName>
</protein>
<feature type="domain" description="Protein SirB1 N-terminal" evidence="2">
    <location>
        <begin position="116"/>
        <end position="235"/>
    </location>
</feature>
<comment type="similarity">
    <text evidence="1">Belongs to the UPF0162 family.</text>
</comment>
<name>A0ABW2LAL1_9BACT</name>